<organism evidence="12">
    <name type="scientific">Taenia asiatica</name>
    <name type="common">Asian tapeworm</name>
    <dbReference type="NCBI Taxonomy" id="60517"/>
    <lineage>
        <taxon>Eukaryota</taxon>
        <taxon>Metazoa</taxon>
        <taxon>Spiralia</taxon>
        <taxon>Lophotrochozoa</taxon>
        <taxon>Platyhelminthes</taxon>
        <taxon>Cestoda</taxon>
        <taxon>Eucestoda</taxon>
        <taxon>Cyclophyllidea</taxon>
        <taxon>Taeniidae</taxon>
        <taxon>Taenia</taxon>
    </lineage>
</organism>
<keyword evidence="2" id="KW-0963">Cytoplasm</keyword>
<dbReference type="InterPro" id="IPR000938">
    <property type="entry name" value="CAP-Gly_domain"/>
</dbReference>
<reference evidence="12" key="1">
    <citation type="submission" date="2016-04" db="UniProtKB">
        <authorList>
            <consortium name="WormBaseParasite"/>
        </authorList>
    </citation>
    <scope>IDENTIFICATION</scope>
</reference>
<dbReference type="EMBL" id="UYRS01018734">
    <property type="protein sequence ID" value="VDK39622.1"/>
    <property type="molecule type" value="Genomic_DNA"/>
</dbReference>
<feature type="coiled-coil region" evidence="7">
    <location>
        <begin position="434"/>
        <end position="506"/>
    </location>
</feature>
<dbReference type="STRING" id="60517.A0A158R9Z7"/>
<feature type="domain" description="CAP-Gly" evidence="9">
    <location>
        <begin position="95"/>
        <end position="144"/>
    </location>
</feature>
<dbReference type="AlphaFoldDB" id="A0A158R9Z7"/>
<evidence type="ECO:0000256" key="8">
    <source>
        <dbReference type="SAM" id="MobiDB-lite"/>
    </source>
</evidence>
<dbReference type="OrthoDB" id="2130750at2759"/>
<keyword evidence="3" id="KW-0493">Microtubule</keyword>
<sequence length="1054" mass="118215">MSASGIKLQAPNGKNDGSVNNVRYFECEPRHGLFTRRSFLKPFWEIPATTVARRISGASVGPMSSPIPEGSTGALQMGDRVQVSGSRVGTVRFIGPTDFAAGEWVGIELDEPLGKNDGTVMGRRLAERQVKDLLAVPVCTPWRGFSSIQSVVKEKEAHIEQLMQEFEMERTELAKVTTEREMFEMEATGQRSLIGKLQSQIEELQAAAIHLSEENCRLKERVHEEVKKSEELQFRLEEESIEKTTLENQKSDVEERIFELEEALAAAKETNERMECQLNEKKALSSPPPKTIETGNSSDEGARLAAAEARIAELVATLVKLQEEQLSEARYADLLQCFEPISDEFADAKEQMSTKDTEIEQLQAQLSSVQASLLKAEQELAEKASTDDRTGEKLNVARAAEEELTSALSQQKVLLSAEEERSKSEEVNALVIQLAQAEGKLVTMGTKVAELEKQIVELEEERAELTDAQKVNTSLLLQSLHPDALLNELETRIAKEKENASGESDKWAKRLLGLAEEFRKLKGLEREPDEATAKALQQMSIKLLEAEAELAQKESTSMAQVAALTEAQLNLQKAQDASPVQALVTEALRKRLEVLEAERCQLATALSERQQEVLLLQKTVNERGAETETYAQNVARLENELNAIVVERDRKLNELKTAINSKDGSELTDEELLQRVAHLRLHNEELERQCAASEARVKSLTSQHSQVEKEYQDLKKSTTSMSMVRALDVECFHHDLDCVEAVKSPMVDLVKAGPNAMPFEAACSFIHLPKNLDKLHISEVGNVPLLTVCEVELGCLLKHEMELRVVDERVSAMQRALDEANYRIELAERSSATALQQLESKNLELQSLQERLLKLAKDHEDFQDKQMQLVTNLETEKRICMERMRRAEKKVERFEKESQSKSSQNPASPPSVSNGRGTPRTPTSGSTAYDSYDNQVNFLNSIIIDLHAKNADLEQRLRDAIERPGEDGTGEKPGVREDARKHVAKMRYWCDNCEVFDFHDTEQCQHEPTVARRSVVHKLARHVGPSTDRVYCENCGVFDRHTTAECVEDPQETF</sequence>
<feature type="compositionally biased region" description="Polar residues" evidence="8">
    <location>
        <begin position="900"/>
        <end position="929"/>
    </location>
</feature>
<evidence type="ECO:0000256" key="2">
    <source>
        <dbReference type="ARBA" id="ARBA00022490"/>
    </source>
</evidence>
<proteinExistence type="predicted"/>
<dbReference type="InterPro" id="IPR036859">
    <property type="entry name" value="CAP-Gly_dom_sf"/>
</dbReference>
<protein>
    <submittedName>
        <fullName evidence="12">CAP-Gly domain-containing protein</fullName>
    </submittedName>
</protein>
<dbReference type="Gene3D" id="2.30.30.190">
    <property type="entry name" value="CAP Gly-rich-like domain"/>
    <property type="match status" value="2"/>
</dbReference>
<evidence type="ECO:0000256" key="6">
    <source>
        <dbReference type="ARBA" id="ARBA00023212"/>
    </source>
</evidence>
<dbReference type="PANTHER" id="PTHR18916">
    <property type="entry name" value="DYNACTIN 1-RELATED MICROTUBULE-BINDING"/>
    <property type="match status" value="1"/>
</dbReference>
<dbReference type="GO" id="GO:0005634">
    <property type="term" value="C:nucleus"/>
    <property type="evidence" value="ECO:0007669"/>
    <property type="project" value="TreeGrafter"/>
</dbReference>
<dbReference type="Pfam" id="PF16641">
    <property type="entry name" value="CLIP1_ZNF"/>
    <property type="match status" value="2"/>
</dbReference>
<dbReference type="PROSITE" id="PS50245">
    <property type="entry name" value="CAP_GLY_2"/>
    <property type="match status" value="2"/>
</dbReference>
<gene>
    <name evidence="10" type="ORF">TASK_LOCUS8133</name>
</gene>
<keyword evidence="11" id="KW-1185">Reference proteome</keyword>
<evidence type="ECO:0000256" key="5">
    <source>
        <dbReference type="ARBA" id="ARBA00023054"/>
    </source>
</evidence>
<dbReference type="SUPFAM" id="SSF74924">
    <property type="entry name" value="Cap-Gly domain"/>
    <property type="match status" value="2"/>
</dbReference>
<keyword evidence="4" id="KW-0677">Repeat</keyword>
<dbReference type="GO" id="GO:0031122">
    <property type="term" value="P:cytoplasmic microtubule organization"/>
    <property type="evidence" value="ECO:0007669"/>
    <property type="project" value="TreeGrafter"/>
</dbReference>
<reference evidence="10 11" key="2">
    <citation type="submission" date="2018-11" db="EMBL/GenBank/DDBJ databases">
        <authorList>
            <consortium name="Pathogen Informatics"/>
        </authorList>
    </citation>
    <scope>NUCLEOTIDE SEQUENCE [LARGE SCALE GENOMIC DNA]</scope>
</reference>
<dbReference type="GO" id="GO:0035371">
    <property type="term" value="C:microtubule plus-end"/>
    <property type="evidence" value="ECO:0007669"/>
    <property type="project" value="TreeGrafter"/>
</dbReference>
<dbReference type="Pfam" id="PF01302">
    <property type="entry name" value="CAP_GLY"/>
    <property type="match status" value="2"/>
</dbReference>
<evidence type="ECO:0000256" key="1">
    <source>
        <dbReference type="ARBA" id="ARBA00004245"/>
    </source>
</evidence>
<name>A0A158R9Z7_TAEAS</name>
<dbReference type="GO" id="GO:0005938">
    <property type="term" value="C:cell cortex"/>
    <property type="evidence" value="ECO:0007669"/>
    <property type="project" value="TreeGrafter"/>
</dbReference>
<accession>A0A158R9Z7</accession>
<dbReference type="InterPro" id="IPR032108">
    <property type="entry name" value="CLIP1_ZNF"/>
</dbReference>
<dbReference type="Proteomes" id="UP000282613">
    <property type="component" value="Unassembled WGS sequence"/>
</dbReference>
<dbReference type="SMART" id="SM01052">
    <property type="entry name" value="CAP_GLY"/>
    <property type="match status" value="2"/>
</dbReference>
<feature type="region of interest" description="Disordered" evidence="8">
    <location>
        <begin position="282"/>
        <end position="301"/>
    </location>
</feature>
<feature type="coiled-coil region" evidence="7">
    <location>
        <begin position="634"/>
        <end position="717"/>
    </location>
</feature>
<evidence type="ECO:0000256" key="7">
    <source>
        <dbReference type="SAM" id="Coils"/>
    </source>
</evidence>
<evidence type="ECO:0000256" key="4">
    <source>
        <dbReference type="ARBA" id="ARBA00022737"/>
    </source>
</evidence>
<keyword evidence="6" id="KW-0206">Cytoskeleton</keyword>
<evidence type="ECO:0000256" key="3">
    <source>
        <dbReference type="ARBA" id="ARBA00022701"/>
    </source>
</evidence>
<feature type="compositionally biased region" description="Basic and acidic residues" evidence="8">
    <location>
        <begin position="890"/>
        <end position="899"/>
    </location>
</feature>
<feature type="domain" description="CAP-Gly" evidence="9">
    <location>
        <begin position="5"/>
        <end position="36"/>
    </location>
</feature>
<evidence type="ECO:0000313" key="12">
    <source>
        <dbReference type="WBParaSite" id="TASK_0000813201-mRNA-1"/>
    </source>
</evidence>
<keyword evidence="5 7" id="KW-0175">Coiled coil</keyword>
<feature type="region of interest" description="Disordered" evidence="8">
    <location>
        <begin position="890"/>
        <end position="929"/>
    </location>
</feature>
<dbReference type="GO" id="GO:0051010">
    <property type="term" value="F:microtubule plus-end binding"/>
    <property type="evidence" value="ECO:0007669"/>
    <property type="project" value="TreeGrafter"/>
</dbReference>
<dbReference type="WBParaSite" id="TASK_0000813201-mRNA-1">
    <property type="protein sequence ID" value="TASK_0000813201-mRNA-1"/>
    <property type="gene ID" value="TASK_0000813201"/>
</dbReference>
<dbReference type="PANTHER" id="PTHR18916:SF85">
    <property type="entry name" value="TUBULIN-FOLDING COFACTOR B"/>
    <property type="match status" value="1"/>
</dbReference>
<evidence type="ECO:0000313" key="11">
    <source>
        <dbReference type="Proteomes" id="UP000282613"/>
    </source>
</evidence>
<evidence type="ECO:0000259" key="9">
    <source>
        <dbReference type="PROSITE" id="PS50245"/>
    </source>
</evidence>
<comment type="subcellular location">
    <subcellularLocation>
        <location evidence="1">Cytoplasm</location>
        <location evidence="1">Cytoskeleton</location>
    </subcellularLocation>
</comment>
<evidence type="ECO:0000313" key="10">
    <source>
        <dbReference type="EMBL" id="VDK39622.1"/>
    </source>
</evidence>